<sequence>MKKKFNFIDLVLTCSGAYAVIVLLLVVAKFV</sequence>
<keyword evidence="1" id="KW-0812">Transmembrane</keyword>
<keyword evidence="1" id="KW-0472">Membrane</keyword>
<name>A0A221UXM7_9FLAO</name>
<reference evidence="2 3" key="1">
    <citation type="submission" date="2017-07" db="EMBL/GenBank/DDBJ databases">
        <title>Genome Sequence of Arenibacter algicola Strain SMS7 Isolated from a culture of the Diatom Skeletonema marinoi.</title>
        <authorList>
            <person name="Topel M."/>
            <person name="Pinder M.I.M."/>
            <person name="Johansson O.N."/>
            <person name="Kourtchenko O."/>
            <person name="Godhe A."/>
            <person name="Clarke A.K."/>
        </authorList>
    </citation>
    <scope>NUCLEOTIDE SEQUENCE [LARGE SCALE GENOMIC DNA]</scope>
    <source>
        <strain evidence="2 3">SMS7</strain>
    </source>
</reference>
<proteinExistence type="predicted"/>
<dbReference type="Proteomes" id="UP000204551">
    <property type="component" value="Chromosome"/>
</dbReference>
<evidence type="ECO:0000256" key="1">
    <source>
        <dbReference type="SAM" id="Phobius"/>
    </source>
</evidence>
<dbReference type="EMBL" id="CP022515">
    <property type="protein sequence ID" value="ASO05651.1"/>
    <property type="molecule type" value="Genomic_DNA"/>
</dbReference>
<accession>A0A221UXM7</accession>
<protein>
    <submittedName>
        <fullName evidence="2">Uncharacterized protein</fullName>
    </submittedName>
</protein>
<dbReference type="AlphaFoldDB" id="A0A221UXM7"/>
<organism evidence="2 3">
    <name type="scientific">Arenibacter algicola</name>
    <dbReference type="NCBI Taxonomy" id="616991"/>
    <lineage>
        <taxon>Bacteria</taxon>
        <taxon>Pseudomonadati</taxon>
        <taxon>Bacteroidota</taxon>
        <taxon>Flavobacteriia</taxon>
        <taxon>Flavobacteriales</taxon>
        <taxon>Flavobacteriaceae</taxon>
        <taxon>Arenibacter</taxon>
    </lineage>
</organism>
<dbReference type="KEGG" id="aalg:AREALGSMS7_02195"/>
<evidence type="ECO:0000313" key="2">
    <source>
        <dbReference type="EMBL" id="ASO05651.1"/>
    </source>
</evidence>
<keyword evidence="1" id="KW-1133">Transmembrane helix</keyword>
<feature type="transmembrane region" description="Helical" evidence="1">
    <location>
        <begin position="7"/>
        <end position="28"/>
    </location>
</feature>
<gene>
    <name evidence="2" type="ORF">AREALGSMS7_02195</name>
</gene>
<evidence type="ECO:0000313" key="3">
    <source>
        <dbReference type="Proteomes" id="UP000204551"/>
    </source>
</evidence>